<accession>A0A9P4N9F6</accession>
<reference evidence="3" key="1">
    <citation type="journal article" date="2020" name="Stud. Mycol.">
        <title>101 Dothideomycetes genomes: A test case for predicting lifestyles and emergence of pathogens.</title>
        <authorList>
            <person name="Haridas S."/>
            <person name="Albert R."/>
            <person name="Binder M."/>
            <person name="Bloem J."/>
            <person name="LaButti K."/>
            <person name="Salamov A."/>
            <person name="Andreopoulos B."/>
            <person name="Baker S."/>
            <person name="Barry K."/>
            <person name="Bills G."/>
            <person name="Bluhm B."/>
            <person name="Cannon C."/>
            <person name="Castanera R."/>
            <person name="Culley D."/>
            <person name="Daum C."/>
            <person name="Ezra D."/>
            <person name="Gonzalez J."/>
            <person name="Henrissat B."/>
            <person name="Kuo A."/>
            <person name="Liang C."/>
            <person name="Lipzen A."/>
            <person name="Lutzoni F."/>
            <person name="Magnuson J."/>
            <person name="Mondo S."/>
            <person name="Nolan M."/>
            <person name="Ohm R."/>
            <person name="Pangilinan J."/>
            <person name="Park H.-J."/>
            <person name="Ramirez L."/>
            <person name="Alfaro M."/>
            <person name="Sun H."/>
            <person name="Tritt A."/>
            <person name="Yoshinaga Y."/>
            <person name="Zwiers L.-H."/>
            <person name="Turgeon B."/>
            <person name="Goodwin S."/>
            <person name="Spatafora J."/>
            <person name="Crous P."/>
            <person name="Grigoriev I."/>
        </authorList>
    </citation>
    <scope>NUCLEOTIDE SEQUENCE [LARGE SCALE GENOMIC DNA]</scope>
    <source>
        <strain evidence="3">CBS 304.66</strain>
    </source>
</reference>
<sequence>MIQYRYKADQQKRRGKVTPGEHVGDQLYRGRENSITASLPAGHQEQERPQSSTPAAWCRTGSEESFGEPAWHAGAAATSPYTQSSRYRRALSSGPPSGASQTVSDYEESDDHETRVTRLLTAGFARLSLVGDSTDPFCALPQFKSPELDFVALFRKCVRTFTTPSTVEKWLPPMLSHPHVLLSATILTSTYMDMHAGCSGDSKRTALVKGETISWINERLARTGSPYEDFTVMVILHLLAGEMWSCNEKTLRIHEGGLARLITQRGGMQCIGVDGILAEVAASCCYHCDIFCEATPLPLFYYWEPPNGVPVHETAAIPESPIFCPRSEFFTILGDPKCCEITYNLLCDMRDLTNAFLAAYEGYDTVQGLEVGENFPQSGTPLQQYELRGSEIRARLASLPSAYTPGLTVTNDWVYEACRLAAIIYTSAITMRVPFSVAAQHGHSAILSSGSSPASPQLGDHPDSSDLIAALYEALRRTNTDEIWGPMSGVLYWAAMVGAAAARTPSTLKLSQTSWSRSEAYAIWVRRCLIMIATRAMIILVFQHPLPVVCAQKRMLRVQQLIGSGGAK</sequence>
<organism evidence="2 3">
    <name type="scientific">Lojkania enalia</name>
    <dbReference type="NCBI Taxonomy" id="147567"/>
    <lineage>
        <taxon>Eukaryota</taxon>
        <taxon>Fungi</taxon>
        <taxon>Dikarya</taxon>
        <taxon>Ascomycota</taxon>
        <taxon>Pezizomycotina</taxon>
        <taxon>Dothideomycetes</taxon>
        <taxon>Pleosporomycetidae</taxon>
        <taxon>Pleosporales</taxon>
        <taxon>Pleosporales incertae sedis</taxon>
        <taxon>Lojkania</taxon>
    </lineage>
</organism>
<proteinExistence type="predicted"/>
<protein>
    <recommendedName>
        <fullName evidence="4">Transcription factor domain-containing protein</fullName>
    </recommendedName>
</protein>
<dbReference type="PANTHER" id="PTHR37540:SF5">
    <property type="entry name" value="TRANSCRIPTION FACTOR DOMAIN-CONTAINING PROTEIN"/>
    <property type="match status" value="1"/>
</dbReference>
<feature type="region of interest" description="Disordered" evidence="1">
    <location>
        <begin position="86"/>
        <end position="110"/>
    </location>
</feature>
<dbReference type="PANTHER" id="PTHR37540">
    <property type="entry name" value="TRANSCRIPTION FACTOR (ACR-2), PUTATIVE-RELATED-RELATED"/>
    <property type="match status" value="1"/>
</dbReference>
<feature type="region of interest" description="Disordered" evidence="1">
    <location>
        <begin position="1"/>
        <end position="61"/>
    </location>
</feature>
<evidence type="ECO:0000313" key="2">
    <source>
        <dbReference type="EMBL" id="KAF2269056.1"/>
    </source>
</evidence>
<dbReference type="EMBL" id="ML986584">
    <property type="protein sequence ID" value="KAF2269056.1"/>
    <property type="molecule type" value="Genomic_DNA"/>
</dbReference>
<evidence type="ECO:0000313" key="3">
    <source>
        <dbReference type="Proteomes" id="UP000800093"/>
    </source>
</evidence>
<evidence type="ECO:0000256" key="1">
    <source>
        <dbReference type="SAM" id="MobiDB-lite"/>
    </source>
</evidence>
<dbReference type="Proteomes" id="UP000800093">
    <property type="component" value="Unassembled WGS sequence"/>
</dbReference>
<evidence type="ECO:0008006" key="4">
    <source>
        <dbReference type="Google" id="ProtNLM"/>
    </source>
</evidence>
<keyword evidence="3" id="KW-1185">Reference proteome</keyword>
<gene>
    <name evidence="2" type="ORF">CC78DRAFT_336276</name>
</gene>
<feature type="compositionally biased region" description="Basic and acidic residues" evidence="1">
    <location>
        <begin position="22"/>
        <end position="32"/>
    </location>
</feature>
<comment type="caution">
    <text evidence="2">The sequence shown here is derived from an EMBL/GenBank/DDBJ whole genome shotgun (WGS) entry which is preliminary data.</text>
</comment>
<dbReference type="AlphaFoldDB" id="A0A9P4N9F6"/>
<feature type="compositionally biased region" description="Basic and acidic residues" evidence="1">
    <location>
        <begin position="1"/>
        <end position="12"/>
    </location>
</feature>
<dbReference type="OrthoDB" id="415825at2759"/>
<name>A0A9P4N9F6_9PLEO</name>
<feature type="compositionally biased region" description="Polar residues" evidence="1">
    <location>
        <begin position="94"/>
        <end position="104"/>
    </location>
</feature>